<keyword evidence="2" id="KW-1185">Reference proteome</keyword>
<dbReference type="Proteomes" id="UP000288291">
    <property type="component" value="Unassembled WGS sequence"/>
</dbReference>
<accession>A0A437SXX5</accession>
<gene>
    <name evidence="1" type="ORF">EJK17_00465</name>
</gene>
<dbReference type="CDD" id="cd08054">
    <property type="entry name" value="gp6"/>
    <property type="match status" value="1"/>
</dbReference>
<name>A0A437SXX5_9LACO</name>
<sequence length="113" mass="12518">MTTFLKVDDEFKRTLGYLPDDDLLDDQILLRMKSALIGAENYVQGAIGQDNIDFYKRDDILPLYKLACFAIAANWFNHPSTATASTTAKSIIGQLRGSYDESEVSDDGTTAES</sequence>
<dbReference type="RefSeq" id="WP_103661144.1">
    <property type="nucleotide sequence ID" value="NZ_ML136871.1"/>
</dbReference>
<protein>
    <submittedName>
        <fullName evidence="1">Phage gp6-like head-tail connector protein</fullName>
    </submittedName>
</protein>
<reference evidence="1 2" key="1">
    <citation type="submission" date="2018-12" db="EMBL/GenBank/DDBJ databases">
        <authorList>
            <person name="Meng J."/>
        </authorList>
    </citation>
    <scope>NUCLEOTIDE SEQUENCE [LARGE SCALE GENOMIC DNA]</scope>
    <source>
        <strain evidence="1 2">HT111-2</strain>
    </source>
</reference>
<dbReference type="AlphaFoldDB" id="A0A437SXX5"/>
<dbReference type="InterPro" id="IPR006450">
    <property type="entry name" value="Phage_HK97_gp6-like"/>
</dbReference>
<organism evidence="1 2">
    <name type="scientific">Lactobacillus xujianguonis</name>
    <dbReference type="NCBI Taxonomy" id="2495899"/>
    <lineage>
        <taxon>Bacteria</taxon>
        <taxon>Bacillati</taxon>
        <taxon>Bacillota</taxon>
        <taxon>Bacilli</taxon>
        <taxon>Lactobacillales</taxon>
        <taxon>Lactobacillaceae</taxon>
        <taxon>Lactobacillus</taxon>
    </lineage>
</organism>
<dbReference type="EMBL" id="RXIA01000001">
    <property type="protein sequence ID" value="RVU71784.1"/>
    <property type="molecule type" value="Genomic_DNA"/>
</dbReference>
<proteinExistence type="predicted"/>
<comment type="caution">
    <text evidence="1">The sequence shown here is derived from an EMBL/GenBank/DDBJ whole genome shotgun (WGS) entry which is preliminary data.</text>
</comment>
<evidence type="ECO:0000313" key="1">
    <source>
        <dbReference type="EMBL" id="RVU71784.1"/>
    </source>
</evidence>
<dbReference type="NCBIfam" id="TIGR01560">
    <property type="entry name" value="put_DNA_pack"/>
    <property type="match status" value="1"/>
</dbReference>
<evidence type="ECO:0000313" key="2">
    <source>
        <dbReference type="Proteomes" id="UP000288291"/>
    </source>
</evidence>